<reference evidence="2" key="2">
    <citation type="journal article" date="2022" name="Microbiol. Resour. Announc.">
        <title>Whole-Genome Sequence of Entomortierella parvispora E1425, a Mucoromycotan Fungus Associated with Burkholderiaceae-Related Endosymbiotic Bacteria.</title>
        <authorList>
            <person name="Herlambang A."/>
            <person name="Guo Y."/>
            <person name="Takashima Y."/>
            <person name="Narisawa K."/>
            <person name="Ohta H."/>
            <person name="Nishizawa T."/>
        </authorList>
    </citation>
    <scope>NUCLEOTIDE SEQUENCE</scope>
    <source>
        <strain evidence="2">E1425</strain>
    </source>
</reference>
<feature type="region of interest" description="Disordered" evidence="1">
    <location>
        <begin position="229"/>
        <end position="273"/>
    </location>
</feature>
<organism evidence="2 3">
    <name type="scientific">Entomortierella parvispora</name>
    <dbReference type="NCBI Taxonomy" id="205924"/>
    <lineage>
        <taxon>Eukaryota</taxon>
        <taxon>Fungi</taxon>
        <taxon>Fungi incertae sedis</taxon>
        <taxon>Mucoromycota</taxon>
        <taxon>Mortierellomycotina</taxon>
        <taxon>Mortierellomycetes</taxon>
        <taxon>Mortierellales</taxon>
        <taxon>Mortierellaceae</taxon>
        <taxon>Entomortierella</taxon>
    </lineage>
</organism>
<dbReference type="AlphaFoldDB" id="A0A9P3H7C9"/>
<reference evidence="2" key="1">
    <citation type="submission" date="2021-11" db="EMBL/GenBank/DDBJ databases">
        <authorList>
            <person name="Herlambang A."/>
            <person name="Guo Y."/>
            <person name="Takashima Y."/>
            <person name="Nishizawa T."/>
        </authorList>
    </citation>
    <scope>NUCLEOTIDE SEQUENCE</scope>
    <source>
        <strain evidence="2">E1425</strain>
    </source>
</reference>
<feature type="compositionally biased region" description="Polar residues" evidence="1">
    <location>
        <begin position="256"/>
        <end position="266"/>
    </location>
</feature>
<proteinExistence type="predicted"/>
<feature type="region of interest" description="Disordered" evidence="1">
    <location>
        <begin position="106"/>
        <end position="127"/>
    </location>
</feature>
<accession>A0A9P3H7C9</accession>
<gene>
    <name evidence="2" type="ORF">EMPS_03854</name>
</gene>
<dbReference type="OrthoDB" id="2395010at2759"/>
<evidence type="ECO:0000256" key="1">
    <source>
        <dbReference type="SAM" id="MobiDB-lite"/>
    </source>
</evidence>
<dbReference type="Proteomes" id="UP000827284">
    <property type="component" value="Unassembled WGS sequence"/>
</dbReference>
<sequence length="319" mass="35034">MQPEIMPMNRYKALEDYIRDVLLPEVTARIQSWEQAEQFHNKLAVPSRLSLVTLTGWLLSYPINYVLPGHGRRYSSGTCGSAGCSPRYEGNMSQFPSLQSNILQSPDPFLSVDPDEEEDEDQDNGRNVLANQALVVTRVQLEPNERVDGLQEHCLLSFSYPAELAERLQDKTSPAPSSPLTPTVNALQISTDENGAGSSSVSSFRLPSALSSTASLHSNMSSASLSSLASATTTSNSMPRTKMDDDTTGSMLEDPQQLSPRLPSSESFDKNRPLPFSNPDICAAGRSFLTTLHARFHKQSLWKTWQVGQQTVTLPVVAM</sequence>
<evidence type="ECO:0000313" key="3">
    <source>
        <dbReference type="Proteomes" id="UP000827284"/>
    </source>
</evidence>
<feature type="compositionally biased region" description="Low complexity" evidence="1">
    <location>
        <begin position="229"/>
        <end position="238"/>
    </location>
</feature>
<protein>
    <submittedName>
        <fullName evidence="2">Uncharacterized protein</fullName>
    </submittedName>
</protein>
<keyword evidence="3" id="KW-1185">Reference proteome</keyword>
<evidence type="ECO:0000313" key="2">
    <source>
        <dbReference type="EMBL" id="GJJ71504.1"/>
    </source>
</evidence>
<feature type="compositionally biased region" description="Acidic residues" evidence="1">
    <location>
        <begin position="113"/>
        <end position="122"/>
    </location>
</feature>
<dbReference type="EMBL" id="BQFW01000005">
    <property type="protein sequence ID" value="GJJ71504.1"/>
    <property type="molecule type" value="Genomic_DNA"/>
</dbReference>
<name>A0A9P3H7C9_9FUNG</name>
<comment type="caution">
    <text evidence="2">The sequence shown here is derived from an EMBL/GenBank/DDBJ whole genome shotgun (WGS) entry which is preliminary data.</text>
</comment>